<feature type="compositionally biased region" description="Basic and acidic residues" evidence="1">
    <location>
        <begin position="136"/>
        <end position="153"/>
    </location>
</feature>
<proteinExistence type="predicted"/>
<dbReference type="EMBL" id="LGRX02015864">
    <property type="protein sequence ID" value="KAK3262929.1"/>
    <property type="molecule type" value="Genomic_DNA"/>
</dbReference>
<feature type="compositionally biased region" description="Basic residues" evidence="1">
    <location>
        <begin position="180"/>
        <end position="192"/>
    </location>
</feature>
<evidence type="ECO:0000313" key="4">
    <source>
        <dbReference type="Proteomes" id="UP001190700"/>
    </source>
</evidence>
<comment type="caution">
    <text evidence="3">The sequence shown here is derived from an EMBL/GenBank/DDBJ whole genome shotgun (WGS) entry which is preliminary data.</text>
</comment>
<dbReference type="Proteomes" id="UP001190700">
    <property type="component" value="Unassembled WGS sequence"/>
</dbReference>
<reference evidence="3 4" key="1">
    <citation type="journal article" date="2015" name="Genome Biol. Evol.">
        <title>Comparative Genomics of a Bacterivorous Green Alga Reveals Evolutionary Causalities and Consequences of Phago-Mixotrophic Mode of Nutrition.</title>
        <authorList>
            <person name="Burns J.A."/>
            <person name="Paasch A."/>
            <person name="Narechania A."/>
            <person name="Kim E."/>
        </authorList>
    </citation>
    <scope>NUCLEOTIDE SEQUENCE [LARGE SCALE GENOMIC DNA]</scope>
    <source>
        <strain evidence="3">PLY_AMNH</strain>
    </source>
</reference>
<sequence length="253" mass="27280">MAHAVGRKGVIDQMVDMMMDKRKVVIEHALREHNPQFKASGIQTAMCLLNGATRSGNIETLPMQYASSEDEESGDVVNSALGGEGGGAVGGGSGVPKPLKRASILVLDSSSSEGNDQETLDQRRKRCSAADSDWEPDAKRCRVDDLEGKRPRPEAAPVTRSQRARQGSAQGLRPDARGPSNRKGHAKGRRQGGRFGAGAAASAEDPPAFEEGRFAVKDLRTKNGEKYKNCATTSFELTKHSGMFTSSFCRYRK</sequence>
<feature type="compositionally biased region" description="Gly residues" evidence="1">
    <location>
        <begin position="82"/>
        <end position="94"/>
    </location>
</feature>
<name>A0AAE0FND0_9CHLO</name>
<reference evidence="3" key="2">
    <citation type="submission" date="2023-06" db="EMBL/GenBank/DDBJ databases">
        <title>Long-read-based genome assembly of the green algal bacterivore Cymbomonas tetramitiformis.</title>
        <authorList>
            <person name="Gyaltshen Y."/>
            <person name="Rozenberg A."/>
            <person name="Paasch A."/>
            <person name="Burns J.A."/>
            <person name="Warring S."/>
            <person name="Larson R."/>
            <person name="Maurer-Alcala X."/>
            <person name="Dacks J."/>
            <person name="Kim E."/>
        </authorList>
    </citation>
    <scope>NUCLEOTIDE SEQUENCE</scope>
    <source>
        <strain evidence="3">PLY_AMNH</strain>
    </source>
</reference>
<feature type="region of interest" description="Disordered" evidence="1">
    <location>
        <begin position="66"/>
        <end position="211"/>
    </location>
</feature>
<feature type="compositionally biased region" description="Polar residues" evidence="1">
    <location>
        <begin position="159"/>
        <end position="169"/>
    </location>
</feature>
<evidence type="ECO:0000313" key="3">
    <source>
        <dbReference type="EMBL" id="KAK3262929.1"/>
    </source>
</evidence>
<gene>
    <name evidence="3" type="ORF">CYMTET_28243</name>
    <name evidence="2" type="ORF">CYMTET_29706</name>
</gene>
<evidence type="ECO:0000313" key="2">
    <source>
        <dbReference type="EMBL" id="KAK3261382.1"/>
    </source>
</evidence>
<dbReference type="AlphaFoldDB" id="A0AAE0FND0"/>
<protein>
    <submittedName>
        <fullName evidence="3">Uncharacterized protein</fullName>
    </submittedName>
</protein>
<keyword evidence="4" id="KW-1185">Reference proteome</keyword>
<accession>A0AAE0FND0</accession>
<organism evidence="3 4">
    <name type="scientific">Cymbomonas tetramitiformis</name>
    <dbReference type="NCBI Taxonomy" id="36881"/>
    <lineage>
        <taxon>Eukaryota</taxon>
        <taxon>Viridiplantae</taxon>
        <taxon>Chlorophyta</taxon>
        <taxon>Pyramimonadophyceae</taxon>
        <taxon>Pyramimonadales</taxon>
        <taxon>Pyramimonadaceae</taxon>
        <taxon>Cymbomonas</taxon>
    </lineage>
</organism>
<dbReference type="EMBL" id="LGRX02016940">
    <property type="protein sequence ID" value="KAK3261382.1"/>
    <property type="molecule type" value="Genomic_DNA"/>
</dbReference>
<evidence type="ECO:0000256" key="1">
    <source>
        <dbReference type="SAM" id="MobiDB-lite"/>
    </source>
</evidence>